<evidence type="ECO:0000313" key="3">
    <source>
        <dbReference type="Proteomes" id="UP000634229"/>
    </source>
</evidence>
<keyword evidence="3" id="KW-1185">Reference proteome</keyword>
<dbReference type="InterPro" id="IPR037401">
    <property type="entry name" value="SnoaL-like"/>
</dbReference>
<dbReference type="EMBL" id="JAERRF010000013">
    <property type="protein sequence ID" value="MBL1099435.1"/>
    <property type="molecule type" value="Genomic_DNA"/>
</dbReference>
<sequence length="155" mass="16723">MTSIDTTTTAAVTERTRATVQELLGRLVEGDPERIAALFAERVDWQIAENPAAWWIRPRSTRADVAAHFRDLAQGVQPDPDGNTVDAVVVDGPGAVLTGTLAGTVRATGRPYRSPFAMRLTVEDGLITRYRIYEDSLAIAVACAPADHEPPAVRA</sequence>
<dbReference type="Proteomes" id="UP000634229">
    <property type="component" value="Unassembled WGS sequence"/>
</dbReference>
<dbReference type="SUPFAM" id="SSF54427">
    <property type="entry name" value="NTF2-like"/>
    <property type="match status" value="1"/>
</dbReference>
<organism evidence="2 3">
    <name type="scientific">Streptomyces coffeae</name>
    <dbReference type="NCBI Taxonomy" id="621382"/>
    <lineage>
        <taxon>Bacteria</taxon>
        <taxon>Bacillati</taxon>
        <taxon>Actinomycetota</taxon>
        <taxon>Actinomycetes</taxon>
        <taxon>Kitasatosporales</taxon>
        <taxon>Streptomycetaceae</taxon>
        <taxon>Streptomyces</taxon>
    </lineage>
</organism>
<accession>A0ABS1NHK0</accession>
<evidence type="ECO:0000259" key="1">
    <source>
        <dbReference type="Pfam" id="PF12680"/>
    </source>
</evidence>
<dbReference type="Gene3D" id="3.10.450.50">
    <property type="match status" value="1"/>
</dbReference>
<name>A0ABS1NHK0_9ACTN</name>
<evidence type="ECO:0000313" key="2">
    <source>
        <dbReference type="EMBL" id="MBL1099435.1"/>
    </source>
</evidence>
<gene>
    <name evidence="2" type="ORF">JK363_22750</name>
</gene>
<dbReference type="RefSeq" id="WP_201876850.1">
    <property type="nucleotide sequence ID" value="NZ_JAERRF010000013.1"/>
</dbReference>
<dbReference type="Pfam" id="PF12680">
    <property type="entry name" value="SnoaL_2"/>
    <property type="match status" value="1"/>
</dbReference>
<dbReference type="InterPro" id="IPR032710">
    <property type="entry name" value="NTF2-like_dom_sf"/>
</dbReference>
<protein>
    <submittedName>
        <fullName evidence="2">Nuclear transport factor 2 family protein</fullName>
    </submittedName>
</protein>
<feature type="domain" description="SnoaL-like" evidence="1">
    <location>
        <begin position="20"/>
        <end position="130"/>
    </location>
</feature>
<proteinExistence type="predicted"/>
<reference evidence="2 3" key="1">
    <citation type="submission" date="2021-01" db="EMBL/GenBank/DDBJ databases">
        <title>WGS of actinomycetes isolated from Thailand.</title>
        <authorList>
            <person name="Thawai C."/>
        </authorList>
    </citation>
    <scope>NUCLEOTIDE SEQUENCE [LARGE SCALE GENOMIC DNA]</scope>
    <source>
        <strain evidence="2 3">CA1R205</strain>
    </source>
</reference>
<comment type="caution">
    <text evidence="2">The sequence shown here is derived from an EMBL/GenBank/DDBJ whole genome shotgun (WGS) entry which is preliminary data.</text>
</comment>